<evidence type="ECO:0000313" key="4">
    <source>
        <dbReference type="RefSeq" id="XP_005094492.2"/>
    </source>
</evidence>
<dbReference type="InterPro" id="IPR002181">
    <property type="entry name" value="Fibrinogen_a/b/g_C_dom"/>
</dbReference>
<dbReference type="InterPro" id="IPR050373">
    <property type="entry name" value="Fibrinogen_C-term_domain"/>
</dbReference>
<accession>A0ABM0JIM0</accession>
<organism evidence="3 4">
    <name type="scientific">Aplysia californica</name>
    <name type="common">California sea hare</name>
    <dbReference type="NCBI Taxonomy" id="6500"/>
    <lineage>
        <taxon>Eukaryota</taxon>
        <taxon>Metazoa</taxon>
        <taxon>Spiralia</taxon>
        <taxon>Lophotrochozoa</taxon>
        <taxon>Mollusca</taxon>
        <taxon>Gastropoda</taxon>
        <taxon>Heterobranchia</taxon>
        <taxon>Euthyneura</taxon>
        <taxon>Tectipleura</taxon>
        <taxon>Aplysiida</taxon>
        <taxon>Aplysioidea</taxon>
        <taxon>Aplysiidae</taxon>
        <taxon>Aplysia</taxon>
    </lineage>
</organism>
<dbReference type="InterPro" id="IPR020837">
    <property type="entry name" value="Fibrinogen_CS"/>
</dbReference>
<proteinExistence type="predicted"/>
<evidence type="ECO:0000256" key="1">
    <source>
        <dbReference type="ARBA" id="ARBA00023157"/>
    </source>
</evidence>
<dbReference type="InterPro" id="IPR036056">
    <property type="entry name" value="Fibrinogen-like_C"/>
</dbReference>
<sequence length="122" mass="14186">MTFQDTTYYASYEFFEVLDVSTHYQLLVGGYTGTAGDGLWYHNKMPFSTEDHDIDHCDCNCAEAYTGAWWYKKCHRSNLNGNWSSPVRGQGVHWFLLTSNNDTLSYVDMKTRRWKQSSTTLI</sequence>
<protein>
    <submittedName>
        <fullName evidence="4">Tenascin-R</fullName>
    </submittedName>
</protein>
<dbReference type="SMART" id="SM00186">
    <property type="entry name" value="FBG"/>
    <property type="match status" value="1"/>
</dbReference>
<keyword evidence="3" id="KW-1185">Reference proteome</keyword>
<gene>
    <name evidence="4" type="primary">LOC101863655</name>
</gene>
<keyword evidence="1" id="KW-1015">Disulfide bond</keyword>
<dbReference type="GeneID" id="101863655"/>
<dbReference type="Gene3D" id="3.90.215.10">
    <property type="entry name" value="Gamma Fibrinogen, chain A, domain 1"/>
    <property type="match status" value="1"/>
</dbReference>
<dbReference type="PANTHER" id="PTHR19143">
    <property type="entry name" value="FIBRINOGEN/TENASCIN/ANGIOPOEITIN"/>
    <property type="match status" value="1"/>
</dbReference>
<dbReference type="RefSeq" id="XP_005094492.2">
    <property type="nucleotide sequence ID" value="XM_005094435.3"/>
</dbReference>
<dbReference type="Proteomes" id="UP000694888">
    <property type="component" value="Unplaced"/>
</dbReference>
<evidence type="ECO:0000313" key="3">
    <source>
        <dbReference type="Proteomes" id="UP000694888"/>
    </source>
</evidence>
<dbReference type="InterPro" id="IPR014716">
    <property type="entry name" value="Fibrinogen_a/b/g_C_1"/>
</dbReference>
<evidence type="ECO:0000259" key="2">
    <source>
        <dbReference type="PROSITE" id="PS51406"/>
    </source>
</evidence>
<dbReference type="PROSITE" id="PS00514">
    <property type="entry name" value="FIBRINOGEN_C_1"/>
    <property type="match status" value="1"/>
</dbReference>
<dbReference type="PROSITE" id="PS51406">
    <property type="entry name" value="FIBRINOGEN_C_2"/>
    <property type="match status" value="1"/>
</dbReference>
<name>A0ABM0JIM0_APLCA</name>
<reference evidence="4" key="1">
    <citation type="submission" date="2025-08" db="UniProtKB">
        <authorList>
            <consortium name="RefSeq"/>
        </authorList>
    </citation>
    <scope>IDENTIFICATION</scope>
</reference>
<dbReference type="SUPFAM" id="SSF56496">
    <property type="entry name" value="Fibrinogen C-terminal domain-like"/>
    <property type="match status" value="1"/>
</dbReference>
<dbReference type="Pfam" id="PF00147">
    <property type="entry name" value="Fibrinogen_C"/>
    <property type="match status" value="1"/>
</dbReference>
<feature type="domain" description="Fibrinogen C-terminal" evidence="2">
    <location>
        <begin position="1"/>
        <end position="115"/>
    </location>
</feature>
<dbReference type="PANTHER" id="PTHR19143:SF458">
    <property type="entry name" value="FIBRINOGEN C-TERMINAL DOMAIN-CONTAINING PROTEIN-RELATED"/>
    <property type="match status" value="1"/>
</dbReference>